<sequence>MGANSGSLMGKLLEKAATKVKKLQPGDVVEGKVLSKRVDELILDIGAKAEGVVTGQELEDEAETFAGLKEGDKVLATVVQAEDSRGLILLSLKKAEVERDWREAAAAFEEERVLEVEILGPNRGGVVARMGSLRGFIPFSHLAFANKMLANSNKLAGKVVKVKIIELNREIDRLVMSEREALSKGERAEESAALGKIKVGEKYEGEVSSVTPFAAFVKFNSLEGMVHVSELSWEKVADATQVVKAGDKLAVVVIEVNPEEGRVMLSHRRTLPNPWEKIAEKYPVGSKVRGKVTKIADFGAFVELEPGIEGLIHVTETTGPLAEGDEVEPRVIEVDPNKQKIALSLKAVGAAWR</sequence>
<evidence type="ECO:0000259" key="4">
    <source>
        <dbReference type="PROSITE" id="PS50126"/>
    </source>
</evidence>
<dbReference type="InterPro" id="IPR035104">
    <property type="entry name" value="Ribosomal_protein_S1-like"/>
</dbReference>
<comment type="caution">
    <text evidence="5">The sequence shown here is derived from an EMBL/GenBank/DDBJ whole genome shotgun (WGS) entry which is preliminary data.</text>
</comment>
<accession>A0A831Z0Z9</accession>
<evidence type="ECO:0000256" key="1">
    <source>
        <dbReference type="ARBA" id="ARBA00006767"/>
    </source>
</evidence>
<dbReference type="InterPro" id="IPR012340">
    <property type="entry name" value="NA-bd_OB-fold"/>
</dbReference>
<evidence type="ECO:0000256" key="3">
    <source>
        <dbReference type="ARBA" id="ARBA00023274"/>
    </source>
</evidence>
<feature type="domain" description="S1 motif" evidence="4">
    <location>
        <begin position="26"/>
        <end position="93"/>
    </location>
</feature>
<dbReference type="SMART" id="SM00316">
    <property type="entry name" value="S1"/>
    <property type="match status" value="4"/>
</dbReference>
<organism evidence="5">
    <name type="scientific">candidate division WWE3 bacterium</name>
    <dbReference type="NCBI Taxonomy" id="2053526"/>
    <lineage>
        <taxon>Bacteria</taxon>
        <taxon>Katanobacteria</taxon>
    </lineage>
</organism>
<dbReference type="InterPro" id="IPR050437">
    <property type="entry name" value="Ribos_protein_bS1-like"/>
</dbReference>
<reference evidence="5" key="1">
    <citation type="journal article" date="2020" name="mSystems">
        <title>Genome- and Community-Level Interaction Insights into Carbon Utilization and Element Cycling Functions of Hydrothermarchaeota in Hydrothermal Sediment.</title>
        <authorList>
            <person name="Zhou Z."/>
            <person name="Liu Y."/>
            <person name="Xu W."/>
            <person name="Pan J."/>
            <person name="Luo Z.H."/>
            <person name="Li M."/>
        </authorList>
    </citation>
    <scope>NUCLEOTIDE SEQUENCE [LARGE SCALE GENOMIC DNA]</scope>
    <source>
        <strain evidence="5">SpSt-361</strain>
    </source>
</reference>
<name>A0A831Z0Z9_UNCKA</name>
<evidence type="ECO:0000313" key="5">
    <source>
        <dbReference type="EMBL" id="HEX61594.1"/>
    </source>
</evidence>
<dbReference type="GO" id="GO:1990904">
    <property type="term" value="C:ribonucleoprotein complex"/>
    <property type="evidence" value="ECO:0007669"/>
    <property type="project" value="UniProtKB-KW"/>
</dbReference>
<dbReference type="EMBL" id="DSPJ01000008">
    <property type="protein sequence ID" value="HEX61594.1"/>
    <property type="molecule type" value="Genomic_DNA"/>
</dbReference>
<dbReference type="SUPFAM" id="SSF50249">
    <property type="entry name" value="Nucleic acid-binding proteins"/>
    <property type="match status" value="4"/>
</dbReference>
<evidence type="ECO:0000256" key="2">
    <source>
        <dbReference type="ARBA" id="ARBA00022980"/>
    </source>
</evidence>
<dbReference type="PANTHER" id="PTHR10724:SF7">
    <property type="entry name" value="SMALL RIBOSOMAL SUBUNIT PROTEIN BS1C"/>
    <property type="match status" value="1"/>
</dbReference>
<feature type="domain" description="S1 motif" evidence="4">
    <location>
        <begin position="111"/>
        <end position="179"/>
    </location>
</feature>
<dbReference type="AlphaFoldDB" id="A0A831Z0Z9"/>
<gene>
    <name evidence="5" type="ORF">ENR01_00330</name>
</gene>
<dbReference type="GO" id="GO:0006412">
    <property type="term" value="P:translation"/>
    <property type="evidence" value="ECO:0007669"/>
    <property type="project" value="TreeGrafter"/>
</dbReference>
<dbReference type="GO" id="GO:0003729">
    <property type="term" value="F:mRNA binding"/>
    <property type="evidence" value="ECO:0007669"/>
    <property type="project" value="TreeGrafter"/>
</dbReference>
<feature type="domain" description="S1 motif" evidence="4">
    <location>
        <begin position="285"/>
        <end position="346"/>
    </location>
</feature>
<protein>
    <submittedName>
        <fullName evidence="5">S1 RNA-binding domain-containing protein</fullName>
    </submittedName>
</protein>
<dbReference type="Gene3D" id="2.40.50.140">
    <property type="entry name" value="Nucleic acid-binding proteins"/>
    <property type="match status" value="4"/>
</dbReference>
<dbReference type="PRINTS" id="PR00681">
    <property type="entry name" value="RIBOSOMALS1"/>
</dbReference>
<comment type="similarity">
    <text evidence="1">Belongs to the bacterial ribosomal protein bS1 family.</text>
</comment>
<dbReference type="PROSITE" id="PS50126">
    <property type="entry name" value="S1"/>
    <property type="match status" value="4"/>
</dbReference>
<dbReference type="InterPro" id="IPR003029">
    <property type="entry name" value="S1_domain"/>
</dbReference>
<dbReference type="CDD" id="cd04465">
    <property type="entry name" value="S1_RPS1_repeat_ec2_hs2"/>
    <property type="match status" value="1"/>
</dbReference>
<feature type="domain" description="S1 motif" evidence="4">
    <location>
        <begin position="200"/>
        <end position="268"/>
    </location>
</feature>
<proteinExistence type="inferred from homology"/>
<dbReference type="PANTHER" id="PTHR10724">
    <property type="entry name" value="30S RIBOSOMAL PROTEIN S1"/>
    <property type="match status" value="1"/>
</dbReference>
<dbReference type="GO" id="GO:0003735">
    <property type="term" value="F:structural constituent of ribosome"/>
    <property type="evidence" value="ECO:0007669"/>
    <property type="project" value="TreeGrafter"/>
</dbReference>
<dbReference type="Pfam" id="PF00575">
    <property type="entry name" value="S1"/>
    <property type="match status" value="4"/>
</dbReference>
<dbReference type="GO" id="GO:0005840">
    <property type="term" value="C:ribosome"/>
    <property type="evidence" value="ECO:0007669"/>
    <property type="project" value="UniProtKB-KW"/>
</dbReference>
<keyword evidence="2" id="KW-0689">Ribosomal protein</keyword>
<keyword evidence="3" id="KW-0687">Ribonucleoprotein</keyword>